<name>A0A9C9EMT9_UNCW3</name>
<dbReference type="PANTHER" id="PTHR30244:SF36">
    <property type="entry name" value="3-OXO-GLUCOSE-6-PHOSPHATE:GLUTAMATE AMINOTRANSFERASE"/>
    <property type="match status" value="1"/>
</dbReference>
<dbReference type="Gene3D" id="3.40.640.10">
    <property type="entry name" value="Type I PLP-dependent aspartate aminotransferase-like (Major domain)"/>
    <property type="match status" value="1"/>
</dbReference>
<feature type="active site" description="Proton acceptor" evidence="3">
    <location>
        <position position="204"/>
    </location>
</feature>
<evidence type="ECO:0000256" key="5">
    <source>
        <dbReference type="RuleBase" id="RU004508"/>
    </source>
</evidence>
<dbReference type="FunFam" id="3.40.640.10:FF:000089">
    <property type="entry name" value="Aminotransferase, DegT/DnrJ/EryC1/StrS family"/>
    <property type="match status" value="1"/>
</dbReference>
<accession>A0A9C9EMT9</accession>
<dbReference type="PANTHER" id="PTHR30244">
    <property type="entry name" value="TRANSAMINASE"/>
    <property type="match status" value="1"/>
</dbReference>
<evidence type="ECO:0000256" key="4">
    <source>
        <dbReference type="PIRSR" id="PIRSR000390-2"/>
    </source>
</evidence>
<gene>
    <name evidence="6" type="ORF">ENI34_06745</name>
</gene>
<dbReference type="GO" id="GO:0030170">
    <property type="term" value="F:pyridoxal phosphate binding"/>
    <property type="evidence" value="ECO:0007669"/>
    <property type="project" value="UniProtKB-ARBA"/>
</dbReference>
<dbReference type="Pfam" id="PF01041">
    <property type="entry name" value="DegT_DnrJ_EryC1"/>
    <property type="match status" value="1"/>
</dbReference>
<dbReference type="InterPro" id="IPR015421">
    <property type="entry name" value="PyrdxlP-dep_Trfase_major"/>
</dbReference>
<keyword evidence="6" id="KW-0808">Transferase</keyword>
<dbReference type="Gene3D" id="3.90.1150.10">
    <property type="entry name" value="Aspartate Aminotransferase, domain 1"/>
    <property type="match status" value="1"/>
</dbReference>
<dbReference type="InterPro" id="IPR000653">
    <property type="entry name" value="DegT/StrS_aminotransferase"/>
</dbReference>
<dbReference type="GO" id="GO:0008483">
    <property type="term" value="F:transaminase activity"/>
    <property type="evidence" value="ECO:0007669"/>
    <property type="project" value="UniProtKB-KW"/>
</dbReference>
<dbReference type="InterPro" id="IPR015422">
    <property type="entry name" value="PyrdxlP-dep_Trfase_small"/>
</dbReference>
<dbReference type="CDD" id="cd00616">
    <property type="entry name" value="AHBA_syn"/>
    <property type="match status" value="1"/>
</dbReference>
<dbReference type="Proteomes" id="UP000885826">
    <property type="component" value="Unassembled WGS sequence"/>
</dbReference>
<reference evidence="6" key="1">
    <citation type="journal article" date="2020" name="mSystems">
        <title>Genome- and Community-Level Interaction Insights into Carbon Utilization and Element Cycling Functions of Hydrothermarchaeota in Hydrothermal Sediment.</title>
        <authorList>
            <person name="Zhou Z."/>
            <person name="Liu Y."/>
            <person name="Xu W."/>
            <person name="Pan J."/>
            <person name="Luo Z.H."/>
            <person name="Li M."/>
        </authorList>
    </citation>
    <scope>NUCLEOTIDE SEQUENCE</scope>
    <source>
        <strain evidence="6">HyVt-388</strain>
    </source>
</reference>
<keyword evidence="1 4" id="KW-0663">Pyridoxal phosphate</keyword>
<evidence type="ECO:0000256" key="1">
    <source>
        <dbReference type="ARBA" id="ARBA00022898"/>
    </source>
</evidence>
<dbReference type="EMBL" id="DRIG01000072">
    <property type="protein sequence ID" value="HEC78825.1"/>
    <property type="molecule type" value="Genomic_DNA"/>
</dbReference>
<comment type="caution">
    <text evidence="6">The sequence shown here is derived from an EMBL/GenBank/DDBJ whole genome shotgun (WGS) entry which is preliminary data.</text>
</comment>
<evidence type="ECO:0000256" key="3">
    <source>
        <dbReference type="PIRSR" id="PIRSR000390-1"/>
    </source>
</evidence>
<evidence type="ECO:0000313" key="7">
    <source>
        <dbReference type="Proteomes" id="UP000885826"/>
    </source>
</evidence>
<dbReference type="AlphaFoldDB" id="A0A9C9EMT9"/>
<dbReference type="SUPFAM" id="SSF53383">
    <property type="entry name" value="PLP-dependent transferases"/>
    <property type="match status" value="1"/>
</dbReference>
<proteinExistence type="inferred from homology"/>
<protein>
    <submittedName>
        <fullName evidence="6">DegT/DnrJ/EryC1/StrS family aminotransferase</fullName>
    </submittedName>
</protein>
<comment type="similarity">
    <text evidence="2 5">Belongs to the DegT/DnrJ/EryC1 family.</text>
</comment>
<keyword evidence="6" id="KW-0032">Aminotransferase</keyword>
<evidence type="ECO:0000256" key="2">
    <source>
        <dbReference type="ARBA" id="ARBA00037999"/>
    </source>
</evidence>
<dbReference type="PIRSF" id="PIRSF000390">
    <property type="entry name" value="PLP_StrS"/>
    <property type="match status" value="1"/>
</dbReference>
<dbReference type="InterPro" id="IPR015424">
    <property type="entry name" value="PyrdxlP-dep_Trfase"/>
</dbReference>
<evidence type="ECO:0000313" key="6">
    <source>
        <dbReference type="EMBL" id="HEC78825.1"/>
    </source>
</evidence>
<feature type="modified residue" description="N6-(pyridoxal phosphate)lysine" evidence="4">
    <location>
        <position position="204"/>
    </location>
</feature>
<dbReference type="GO" id="GO:0000271">
    <property type="term" value="P:polysaccharide biosynthetic process"/>
    <property type="evidence" value="ECO:0007669"/>
    <property type="project" value="TreeGrafter"/>
</dbReference>
<organism evidence="6 7">
    <name type="scientific">candidate division WOR-3 bacterium</name>
    <dbReference type="NCBI Taxonomy" id="2052148"/>
    <lineage>
        <taxon>Bacteria</taxon>
        <taxon>Bacteria division WOR-3</taxon>
    </lineage>
</organism>
<sequence>MEVPFMDLKRQYENIKEEIDDAIQQTIDSCAFVSGKMVQRFEENFARYCGLKYAVCVSNGTSALYAALKALDIGKGDGVVTVPFTFIATVEAIRMTGARPLFVDIDRESYNMSTTALNRYIEDSCSWDGVRKVLIDKKNNVLIRAIIPVHLYGQMCDMEPIMKIARKYNLCVLEDAAQAHGASYKNRKAGSIGDLGCFSFYPSKNLGAFGQGGAVVTNDDKLAGQVRMIIDHGQKARYQHIIEGWNFKMDGFQAAVLNVKLKYLDEWNEARRTKAGLYSVLLKEVPDVQLPSELSDRNHIYHQYVIHTDDREGLQGYLRDHGVGSSIHYPIPVYLQSAYEHLGYKKGDFPTAENCASGVLSLPMFPELTQEEIEYVCRKVKDWRNRKS</sequence>